<protein>
    <recommendedName>
        <fullName evidence="6">protein xylosyltransferase</fullName>
        <ecNumber evidence="6">2.4.2.26</ecNumber>
    </recommendedName>
    <alternativeName>
        <fullName evidence="18">Peptide O-xylosyltransferase</fullName>
    </alternativeName>
</protein>
<comment type="pathway">
    <text evidence="4">Glycan metabolism; heparan sulfate biosynthesis.</text>
</comment>
<evidence type="ECO:0000256" key="15">
    <source>
        <dbReference type="ARBA" id="ARBA00023136"/>
    </source>
</evidence>
<evidence type="ECO:0000256" key="18">
    <source>
        <dbReference type="ARBA" id="ARBA00042865"/>
    </source>
</evidence>
<keyword evidence="8" id="KW-0808">Transferase</keyword>
<dbReference type="EC" id="2.4.2.26" evidence="6"/>
<dbReference type="InterPro" id="IPR003406">
    <property type="entry name" value="Glyco_trans_14"/>
</dbReference>
<evidence type="ECO:0000256" key="12">
    <source>
        <dbReference type="ARBA" id="ARBA00022968"/>
    </source>
</evidence>
<keyword evidence="16" id="KW-1015">Disulfide bond</keyword>
<keyword evidence="14" id="KW-0333">Golgi apparatus</keyword>
<evidence type="ECO:0000256" key="2">
    <source>
        <dbReference type="ARBA" id="ARBA00004648"/>
    </source>
</evidence>
<accession>A0AA36IN15</accession>
<evidence type="ECO:0000256" key="20">
    <source>
        <dbReference type="SAM" id="SignalP"/>
    </source>
</evidence>
<comment type="pathway">
    <text evidence="3">Glycan metabolism; chondroitin sulfate biosynthesis.</text>
</comment>
<keyword evidence="12" id="KW-0735">Signal-anchor</keyword>
<evidence type="ECO:0000256" key="16">
    <source>
        <dbReference type="ARBA" id="ARBA00023157"/>
    </source>
</evidence>
<evidence type="ECO:0000256" key="4">
    <source>
        <dbReference type="ARBA" id="ARBA00005093"/>
    </source>
</evidence>
<organism evidence="21 22">
    <name type="scientific">Effrenium voratum</name>
    <dbReference type="NCBI Taxonomy" id="2562239"/>
    <lineage>
        <taxon>Eukaryota</taxon>
        <taxon>Sar</taxon>
        <taxon>Alveolata</taxon>
        <taxon>Dinophyceae</taxon>
        <taxon>Suessiales</taxon>
        <taxon>Symbiodiniaceae</taxon>
        <taxon>Effrenium</taxon>
    </lineage>
</organism>
<evidence type="ECO:0000256" key="7">
    <source>
        <dbReference type="ARBA" id="ARBA00022676"/>
    </source>
</evidence>
<keyword evidence="22" id="KW-1185">Reference proteome</keyword>
<evidence type="ECO:0000256" key="14">
    <source>
        <dbReference type="ARBA" id="ARBA00023034"/>
    </source>
</evidence>
<evidence type="ECO:0000256" key="6">
    <source>
        <dbReference type="ARBA" id="ARBA00011972"/>
    </source>
</evidence>
<evidence type="ECO:0000313" key="22">
    <source>
        <dbReference type="Proteomes" id="UP001178507"/>
    </source>
</evidence>
<evidence type="ECO:0000256" key="17">
    <source>
        <dbReference type="ARBA" id="ARBA00023180"/>
    </source>
</evidence>
<keyword evidence="7" id="KW-0328">Glycosyltransferase</keyword>
<dbReference type="GO" id="GO:0005789">
    <property type="term" value="C:endoplasmic reticulum membrane"/>
    <property type="evidence" value="ECO:0007669"/>
    <property type="project" value="UniProtKB-SubCell"/>
</dbReference>
<keyword evidence="20" id="KW-0732">Signal</keyword>
<dbReference type="InterPro" id="IPR043538">
    <property type="entry name" value="XYLT"/>
</dbReference>
<dbReference type="Pfam" id="PF02485">
    <property type="entry name" value="Branch"/>
    <property type="match status" value="1"/>
</dbReference>
<dbReference type="EMBL" id="CAUJNA010001924">
    <property type="protein sequence ID" value="CAJ1389697.1"/>
    <property type="molecule type" value="Genomic_DNA"/>
</dbReference>
<sequence length="537" mass="60978">MLILLVPLVQPCLLQALCALPDAHMHIDMRLPALHQCLSSFTQGCVPRRNSRNVLRLISRLLVPLESIFAVHVDEKSPQMYNELLHWVDANNLDHAVQIFSQFNIVRGGPNMLKAEIEGIRLLLNHVIHWDFCVLLSEQDYPMRANSAFAEYLWMHRGTSFVSVDEGECERDVSYQCGDRVVSLSGGVQFPKIPGLRYASGSQWFAISRELASLVGFNSTNPTCMVGTIFYDLTAVKQPDESFFQVTVLNSEFCTRYSDYTLHWTDKDSMRQVRSLTSEYNILSPGVLSFPKDAAKVQEVREQSLWAFFARKFDDSKESSQLKDYLDSQSGRNARKTWTSVRIPAAGRLMHVLASSLLQPTSLERLRRNVDALFHVQMLRANLGFERYIYFREKLSMPTIASSLLSLRVGCSWNKTELVFDGDVSAVSASSSGPHGCPSLWAVAHWRMSKKPVSEELLLVWTDPGGTPMQQAPISISEHSVLLWHRYTATQSLTHGRWSLEVRSSNQVIARRHFFAYGNPLQIPWQDVQEYFDIVPG</sequence>
<keyword evidence="10" id="KW-0479">Metal-binding</keyword>
<keyword evidence="15" id="KW-0472">Membrane</keyword>
<comment type="catalytic activity">
    <reaction evidence="19">
        <text>UDP-alpha-D-xylose + L-seryl-[protein] = 3-O-(beta-D-xylosyl)-L-seryl-[protein] + UDP + H(+)</text>
        <dbReference type="Rhea" id="RHEA:50192"/>
        <dbReference type="Rhea" id="RHEA-COMP:9863"/>
        <dbReference type="Rhea" id="RHEA-COMP:12567"/>
        <dbReference type="ChEBI" id="CHEBI:15378"/>
        <dbReference type="ChEBI" id="CHEBI:29999"/>
        <dbReference type="ChEBI" id="CHEBI:57632"/>
        <dbReference type="ChEBI" id="CHEBI:58223"/>
        <dbReference type="ChEBI" id="CHEBI:132085"/>
        <dbReference type="EC" id="2.4.2.26"/>
    </reaction>
</comment>
<evidence type="ECO:0000256" key="11">
    <source>
        <dbReference type="ARBA" id="ARBA00022824"/>
    </source>
</evidence>
<dbReference type="Proteomes" id="UP001178507">
    <property type="component" value="Unassembled WGS sequence"/>
</dbReference>
<evidence type="ECO:0000256" key="10">
    <source>
        <dbReference type="ARBA" id="ARBA00022723"/>
    </source>
</evidence>
<evidence type="ECO:0000256" key="5">
    <source>
        <dbReference type="ARBA" id="ARBA00010195"/>
    </source>
</evidence>
<evidence type="ECO:0000256" key="19">
    <source>
        <dbReference type="ARBA" id="ARBA00047847"/>
    </source>
</evidence>
<evidence type="ECO:0000256" key="13">
    <source>
        <dbReference type="ARBA" id="ARBA00022989"/>
    </source>
</evidence>
<dbReference type="GO" id="GO:0000139">
    <property type="term" value="C:Golgi membrane"/>
    <property type="evidence" value="ECO:0007669"/>
    <property type="project" value="UniProtKB-SubCell"/>
</dbReference>
<keyword evidence="13" id="KW-1133">Transmembrane helix</keyword>
<dbReference type="PANTHER" id="PTHR46025:SF3">
    <property type="entry name" value="XYLOSYLTRANSFERASE OXT"/>
    <property type="match status" value="1"/>
</dbReference>
<name>A0AA36IN15_9DINO</name>
<keyword evidence="11" id="KW-0256">Endoplasmic reticulum</keyword>
<feature type="chain" id="PRO_5041390951" description="protein xylosyltransferase" evidence="20">
    <location>
        <begin position="20"/>
        <end position="537"/>
    </location>
</feature>
<dbReference type="GO" id="GO:0050650">
    <property type="term" value="P:chondroitin sulfate proteoglycan biosynthetic process"/>
    <property type="evidence" value="ECO:0007669"/>
    <property type="project" value="TreeGrafter"/>
</dbReference>
<evidence type="ECO:0000256" key="3">
    <source>
        <dbReference type="ARBA" id="ARBA00004840"/>
    </source>
</evidence>
<comment type="similarity">
    <text evidence="5">Belongs to the glycosyltransferase 14 family. XylT subfamily.</text>
</comment>
<evidence type="ECO:0000256" key="1">
    <source>
        <dbReference type="ARBA" id="ARBA00004323"/>
    </source>
</evidence>
<keyword evidence="9" id="KW-0812">Transmembrane</keyword>
<dbReference type="PANTHER" id="PTHR46025">
    <property type="entry name" value="XYLOSYLTRANSFERASE OXT"/>
    <property type="match status" value="1"/>
</dbReference>
<reference evidence="21" key="1">
    <citation type="submission" date="2023-08" db="EMBL/GenBank/DDBJ databases">
        <authorList>
            <person name="Chen Y."/>
            <person name="Shah S."/>
            <person name="Dougan E. K."/>
            <person name="Thang M."/>
            <person name="Chan C."/>
        </authorList>
    </citation>
    <scope>NUCLEOTIDE SEQUENCE</scope>
</reference>
<dbReference type="AlphaFoldDB" id="A0AA36IN15"/>
<feature type="signal peptide" evidence="20">
    <location>
        <begin position="1"/>
        <end position="19"/>
    </location>
</feature>
<evidence type="ECO:0000256" key="9">
    <source>
        <dbReference type="ARBA" id="ARBA00022692"/>
    </source>
</evidence>
<proteinExistence type="inferred from homology"/>
<dbReference type="GO" id="GO:0015012">
    <property type="term" value="P:heparan sulfate proteoglycan biosynthetic process"/>
    <property type="evidence" value="ECO:0007669"/>
    <property type="project" value="TreeGrafter"/>
</dbReference>
<evidence type="ECO:0000313" key="21">
    <source>
        <dbReference type="EMBL" id="CAJ1389697.1"/>
    </source>
</evidence>
<gene>
    <name evidence="21" type="ORF">EVOR1521_LOCUS15264</name>
</gene>
<dbReference type="GO" id="GO:0046872">
    <property type="term" value="F:metal ion binding"/>
    <property type="evidence" value="ECO:0007669"/>
    <property type="project" value="UniProtKB-KW"/>
</dbReference>
<dbReference type="GO" id="GO:0030158">
    <property type="term" value="F:protein xylosyltransferase activity"/>
    <property type="evidence" value="ECO:0007669"/>
    <property type="project" value="UniProtKB-EC"/>
</dbReference>
<comment type="subcellular location">
    <subcellularLocation>
        <location evidence="2">Endoplasmic reticulum membrane</location>
        <topology evidence="2">Single-pass type II membrane protein</topology>
    </subcellularLocation>
    <subcellularLocation>
        <location evidence="1">Golgi apparatus membrane</location>
        <topology evidence="1">Single-pass type II membrane protein</topology>
    </subcellularLocation>
</comment>
<evidence type="ECO:0000256" key="8">
    <source>
        <dbReference type="ARBA" id="ARBA00022679"/>
    </source>
</evidence>
<comment type="caution">
    <text evidence="21">The sequence shown here is derived from an EMBL/GenBank/DDBJ whole genome shotgun (WGS) entry which is preliminary data.</text>
</comment>
<keyword evidence="17" id="KW-0325">Glycoprotein</keyword>